<evidence type="ECO:0000313" key="8">
    <source>
        <dbReference type="EMBL" id="KAK6363218.1"/>
    </source>
</evidence>
<protein>
    <recommendedName>
        <fullName evidence="10">WD40 repeat-like protein</fullName>
    </recommendedName>
</protein>
<evidence type="ECO:0000313" key="9">
    <source>
        <dbReference type="Proteomes" id="UP001373714"/>
    </source>
</evidence>
<dbReference type="GO" id="GO:0030674">
    <property type="term" value="F:protein-macromolecule adaptor activity"/>
    <property type="evidence" value="ECO:0007669"/>
    <property type="project" value="TreeGrafter"/>
</dbReference>
<comment type="pathway">
    <text evidence="1">Protein modification; protein ubiquitination.</text>
</comment>
<dbReference type="EMBL" id="JAVHNS010000001">
    <property type="protein sequence ID" value="KAK6363218.1"/>
    <property type="molecule type" value="Genomic_DNA"/>
</dbReference>
<dbReference type="AlphaFoldDB" id="A0AAV9VPH7"/>
<evidence type="ECO:0000256" key="6">
    <source>
        <dbReference type="PROSITE-ProRule" id="PRU00221"/>
    </source>
</evidence>
<evidence type="ECO:0000256" key="2">
    <source>
        <dbReference type="ARBA" id="ARBA00022574"/>
    </source>
</evidence>
<dbReference type="InterPro" id="IPR001680">
    <property type="entry name" value="WD40_rpt"/>
</dbReference>
<dbReference type="SMART" id="SM00320">
    <property type="entry name" value="WD40"/>
    <property type="match status" value="6"/>
</dbReference>
<dbReference type="PANTHER" id="PTHR22852">
    <property type="entry name" value="LETHAL 2 DENTICLELESS PROTEIN RETINOIC ACID-REGULATED NUCLEAR MATRIX-ASSOCIATED PROTEIN"/>
    <property type="match status" value="1"/>
</dbReference>
<name>A0AAV9VPH7_9PEZI</name>
<feature type="compositionally biased region" description="Polar residues" evidence="7">
    <location>
        <begin position="61"/>
        <end position="75"/>
    </location>
</feature>
<feature type="region of interest" description="Disordered" evidence="7">
    <location>
        <begin position="1"/>
        <end position="87"/>
    </location>
</feature>
<evidence type="ECO:0000256" key="5">
    <source>
        <dbReference type="ARBA" id="ARBA00038344"/>
    </source>
</evidence>
<comment type="similarity">
    <text evidence="5">Belongs to the WD repeat cdt2 family.</text>
</comment>
<sequence length="600" mass="65290">MSSSIPATRSSRKRKASSLKEDIPAKLPKCSPRTSKIRRDAFFAGAHRRSERNRNPLAEVSSASVNEIPTSPTNVPSSPLPLFSSSPLKTQLLTPDTTPDVTFLKKLQIAKGGDGKDGFGLTASSRLVDDFEDIVKPRIRKPMPTSFSFQNLNRSLVGYEADGTTGIRLGKRSWITEGFYSEKDDTSLFTDAQAGTQMPFCLATFNTSPMVAVGYECGAIRFLGTGPWGEGSILAKGGYVYRGFSRESASVLIHDNAIFDLSLSADDRYIASASGDQTCRVNDVEKQTPVAVLTGHTGSVKQINHSLDDQNLLLTSSRDSNVHIWDLRTAGTSLGDNQGVNLKPINSIFGGHRVGDKGISVTSAVWSTRNPYQIATASHNDAVIKVWDIRKSHFMKKSANSRPLVEYEAPKPRFHDFKPHRDYGITSLTFAPDGSRLYALCKDGNLYAYSTSHMDHGPIHFYANSKLKTNSFYVKSSISRDGAILATGSTDGTVVLFPTDEKYLSPAEDDGLPVSHGAPASVTAAKELRNGTGTALIEGHNGKEVTGVAWDVNRNVISISDDCAARIWRDDDNGARAEELRSELDWTNGNRHGCAWSEGD</sequence>
<dbReference type="InterPro" id="IPR036322">
    <property type="entry name" value="WD40_repeat_dom_sf"/>
</dbReference>
<comment type="caution">
    <text evidence="8">The sequence shown here is derived from an EMBL/GenBank/DDBJ whole genome shotgun (WGS) entry which is preliminary data.</text>
</comment>
<proteinExistence type="inferred from homology"/>
<dbReference type="SUPFAM" id="SSF50978">
    <property type="entry name" value="WD40 repeat-like"/>
    <property type="match status" value="1"/>
</dbReference>
<dbReference type="Proteomes" id="UP001373714">
    <property type="component" value="Unassembled WGS sequence"/>
</dbReference>
<evidence type="ECO:0000256" key="1">
    <source>
        <dbReference type="ARBA" id="ARBA00004906"/>
    </source>
</evidence>
<dbReference type="InterPro" id="IPR015943">
    <property type="entry name" value="WD40/YVTN_repeat-like_dom_sf"/>
</dbReference>
<dbReference type="PROSITE" id="PS50294">
    <property type="entry name" value="WD_REPEATS_REGION"/>
    <property type="match status" value="1"/>
</dbReference>
<dbReference type="InterPro" id="IPR051865">
    <property type="entry name" value="WD-repeat_CDT2_adapter"/>
</dbReference>
<dbReference type="InterPro" id="IPR019775">
    <property type="entry name" value="WD40_repeat_CS"/>
</dbReference>
<evidence type="ECO:0000256" key="4">
    <source>
        <dbReference type="ARBA" id="ARBA00022786"/>
    </source>
</evidence>
<gene>
    <name evidence="8" type="ORF">TWF730_000661</name>
</gene>
<organism evidence="8 9">
    <name type="scientific">Orbilia blumenaviensis</name>
    <dbReference type="NCBI Taxonomy" id="1796055"/>
    <lineage>
        <taxon>Eukaryota</taxon>
        <taxon>Fungi</taxon>
        <taxon>Dikarya</taxon>
        <taxon>Ascomycota</taxon>
        <taxon>Pezizomycotina</taxon>
        <taxon>Orbiliomycetes</taxon>
        <taxon>Orbiliales</taxon>
        <taxon>Orbiliaceae</taxon>
        <taxon>Orbilia</taxon>
    </lineage>
</organism>
<feature type="repeat" description="WD" evidence="6">
    <location>
        <begin position="293"/>
        <end position="329"/>
    </location>
</feature>
<keyword evidence="9" id="KW-1185">Reference proteome</keyword>
<accession>A0AAV9VPH7</accession>
<evidence type="ECO:0000256" key="7">
    <source>
        <dbReference type="SAM" id="MobiDB-lite"/>
    </source>
</evidence>
<keyword evidence="4" id="KW-0833">Ubl conjugation pathway</keyword>
<dbReference type="GO" id="GO:0005634">
    <property type="term" value="C:nucleus"/>
    <property type="evidence" value="ECO:0007669"/>
    <property type="project" value="TreeGrafter"/>
</dbReference>
<keyword evidence="3" id="KW-0677">Repeat</keyword>
<dbReference type="Pfam" id="PF00400">
    <property type="entry name" value="WD40"/>
    <property type="match status" value="6"/>
</dbReference>
<keyword evidence="2 6" id="KW-0853">WD repeat</keyword>
<evidence type="ECO:0008006" key="10">
    <source>
        <dbReference type="Google" id="ProtNLM"/>
    </source>
</evidence>
<feature type="compositionally biased region" description="Low complexity" evidence="7">
    <location>
        <begin position="76"/>
        <end position="87"/>
    </location>
</feature>
<reference evidence="8 9" key="1">
    <citation type="submission" date="2019-10" db="EMBL/GenBank/DDBJ databases">
        <authorList>
            <person name="Palmer J.M."/>
        </authorList>
    </citation>
    <scope>NUCLEOTIDE SEQUENCE [LARGE SCALE GENOMIC DNA]</scope>
    <source>
        <strain evidence="8 9">TWF730</strain>
    </source>
</reference>
<evidence type="ECO:0000256" key="3">
    <source>
        <dbReference type="ARBA" id="ARBA00022737"/>
    </source>
</evidence>
<dbReference type="Gene3D" id="2.130.10.10">
    <property type="entry name" value="YVTN repeat-like/Quinoprotein amine dehydrogenase"/>
    <property type="match status" value="3"/>
</dbReference>
<dbReference type="GO" id="GO:0043161">
    <property type="term" value="P:proteasome-mediated ubiquitin-dependent protein catabolic process"/>
    <property type="evidence" value="ECO:0007669"/>
    <property type="project" value="TreeGrafter"/>
</dbReference>
<dbReference type="PANTHER" id="PTHR22852:SF0">
    <property type="entry name" value="DENTICLELESS PROTEIN HOMOLOG"/>
    <property type="match status" value="1"/>
</dbReference>
<dbReference type="PROSITE" id="PS00678">
    <property type="entry name" value="WD_REPEATS_1"/>
    <property type="match status" value="1"/>
</dbReference>
<dbReference type="PROSITE" id="PS50082">
    <property type="entry name" value="WD_REPEATS_2"/>
    <property type="match status" value="1"/>
</dbReference>